<evidence type="ECO:0000259" key="2">
    <source>
        <dbReference type="Pfam" id="PF12849"/>
    </source>
</evidence>
<dbReference type="InterPro" id="IPR052738">
    <property type="entry name" value="ABC-Tungstate_binding"/>
</dbReference>
<evidence type="ECO:0000313" key="3">
    <source>
        <dbReference type="EMBL" id="PIE32866.1"/>
    </source>
</evidence>
<keyword evidence="1" id="KW-0732">Signal</keyword>
<reference evidence="3 4" key="1">
    <citation type="submission" date="2017-10" db="EMBL/GenBank/DDBJ databases">
        <title>Novel microbial diversity and functional potential in the marine mammal oral microbiome.</title>
        <authorList>
            <person name="Dudek N.K."/>
            <person name="Sun C.L."/>
            <person name="Burstein D."/>
            <person name="Kantor R.S."/>
            <person name="Aliaga Goltsman D.S."/>
            <person name="Bik E.M."/>
            <person name="Thomas B.C."/>
            <person name="Banfield J.F."/>
            <person name="Relman D.A."/>
        </authorList>
    </citation>
    <scope>NUCLEOTIDE SEQUENCE [LARGE SCALE GENOMIC DNA]</scope>
    <source>
        <strain evidence="3">DOLJORAL78_47_16</strain>
    </source>
</reference>
<feature type="signal peptide" evidence="1">
    <location>
        <begin position="1"/>
        <end position="24"/>
    </location>
</feature>
<comment type="caution">
    <text evidence="3">The sequence shown here is derived from an EMBL/GenBank/DDBJ whole genome shotgun (WGS) entry which is preliminary data.</text>
</comment>
<dbReference type="InterPro" id="IPR024370">
    <property type="entry name" value="PBP_domain"/>
</dbReference>
<dbReference type="SUPFAM" id="SSF53850">
    <property type="entry name" value="Periplasmic binding protein-like II"/>
    <property type="match status" value="1"/>
</dbReference>
<protein>
    <submittedName>
        <fullName evidence="3">Tungsten ABC transporter substrate-binding protein</fullName>
    </submittedName>
</protein>
<gene>
    <name evidence="3" type="ORF">CSA56_13800</name>
</gene>
<feature type="domain" description="PBP" evidence="2">
    <location>
        <begin position="30"/>
        <end position="248"/>
    </location>
</feature>
<dbReference type="PANTHER" id="PTHR37945:SF1">
    <property type="entry name" value="EXTRACELLULAR TUNGSTATE BINDING PROTEIN"/>
    <property type="match status" value="1"/>
</dbReference>
<dbReference type="PANTHER" id="PTHR37945">
    <property type="entry name" value="EXTRACELLULAR TUNGSTATE BINDING PROTEIN"/>
    <property type="match status" value="1"/>
</dbReference>
<accession>A0A2G6KAX7</accession>
<dbReference type="Proteomes" id="UP000230821">
    <property type="component" value="Unassembled WGS sequence"/>
</dbReference>
<name>A0A2G6KAX7_9BACT</name>
<proteinExistence type="predicted"/>
<evidence type="ECO:0000256" key="1">
    <source>
        <dbReference type="SAM" id="SignalP"/>
    </source>
</evidence>
<dbReference type="Gene3D" id="3.40.190.10">
    <property type="entry name" value="Periplasmic binding protein-like II"/>
    <property type="match status" value="2"/>
</dbReference>
<organism evidence="3 4">
    <name type="scientific">candidate division KSB3 bacterium</name>
    <dbReference type="NCBI Taxonomy" id="2044937"/>
    <lineage>
        <taxon>Bacteria</taxon>
        <taxon>candidate division KSB3</taxon>
    </lineage>
</organism>
<dbReference type="PROSITE" id="PS51257">
    <property type="entry name" value="PROKAR_LIPOPROTEIN"/>
    <property type="match status" value="1"/>
</dbReference>
<dbReference type="Pfam" id="PF12849">
    <property type="entry name" value="PBP_like_2"/>
    <property type="match status" value="1"/>
</dbReference>
<sequence>MKKYLCIFAIMLIVSCLLTDGSFAQEHVKMSTTTSTDNSGLLDVLLPPFEEMLNVKIDVIAVGTGKALALGANGDVDIVFVHARPSEDKFVADGNGVNRRDVMYNDFVIVGPESDPAGIKDAETAAEALQKIAAAQAEFVSRGDDSGTHKKEKIIWKEAGITPEGHWYQEAGQGMGAVLAMANDKQAYTMADRGTYLAFSEKISLKVLTEGDPILYNPYGIIAVNPAKFPHAKYVYAMAFIGWVTSPEGQAIIKEFGKDNFGVPLFYPMFIK</sequence>
<dbReference type="AlphaFoldDB" id="A0A2G6KAX7"/>
<dbReference type="EMBL" id="PDSK01000106">
    <property type="protein sequence ID" value="PIE32866.1"/>
    <property type="molecule type" value="Genomic_DNA"/>
</dbReference>
<evidence type="ECO:0000313" key="4">
    <source>
        <dbReference type="Proteomes" id="UP000230821"/>
    </source>
</evidence>
<feature type="chain" id="PRO_5013606683" evidence="1">
    <location>
        <begin position="25"/>
        <end position="272"/>
    </location>
</feature>